<dbReference type="RefSeq" id="WP_184145520.1">
    <property type="nucleotide sequence ID" value="NZ_JACHIK010000014.1"/>
</dbReference>
<evidence type="ECO:0008006" key="4">
    <source>
        <dbReference type="Google" id="ProtNLM"/>
    </source>
</evidence>
<dbReference type="AlphaFoldDB" id="A0A7W7YXG2"/>
<evidence type="ECO:0000313" key="2">
    <source>
        <dbReference type="EMBL" id="MBB5044169.1"/>
    </source>
</evidence>
<feature type="signal peptide" evidence="1">
    <location>
        <begin position="1"/>
        <end position="26"/>
    </location>
</feature>
<evidence type="ECO:0000256" key="1">
    <source>
        <dbReference type="SAM" id="SignalP"/>
    </source>
</evidence>
<name>A0A7W7YXG2_9HYPH</name>
<keyword evidence="3" id="KW-1185">Reference proteome</keyword>
<comment type="caution">
    <text evidence="2">The sequence shown here is derived from an EMBL/GenBank/DDBJ whole genome shotgun (WGS) entry which is preliminary data.</text>
</comment>
<accession>A0A7W7YXG2</accession>
<proteinExistence type="predicted"/>
<keyword evidence="1" id="KW-0732">Signal</keyword>
<feature type="chain" id="PRO_5030708822" description="DUF680 domain-containing protein" evidence="1">
    <location>
        <begin position="27"/>
        <end position="85"/>
    </location>
</feature>
<sequence length="85" mass="8898">MTKTFKATFAATLAAASLFGASAAFAGGDYYVGGSPDAAAAHANIDSFRTSGISNKRVILKDHQANIEKPYDHGDYRTMAPNGNN</sequence>
<gene>
    <name evidence="2" type="ORF">HNQ66_003588</name>
</gene>
<protein>
    <recommendedName>
        <fullName evidence="4">DUF680 domain-containing protein</fullName>
    </recommendedName>
</protein>
<reference evidence="2 3" key="1">
    <citation type="submission" date="2020-08" db="EMBL/GenBank/DDBJ databases">
        <title>Genomic Encyclopedia of Type Strains, Phase IV (KMG-IV): sequencing the most valuable type-strain genomes for metagenomic binning, comparative biology and taxonomic classification.</title>
        <authorList>
            <person name="Goeker M."/>
        </authorList>
    </citation>
    <scope>NUCLEOTIDE SEQUENCE [LARGE SCALE GENOMIC DNA]</scope>
    <source>
        <strain evidence="2 3">DSM 21319</strain>
    </source>
</reference>
<organism evidence="2 3">
    <name type="scientific">Shinella fusca</name>
    <dbReference type="NCBI Taxonomy" id="544480"/>
    <lineage>
        <taxon>Bacteria</taxon>
        <taxon>Pseudomonadati</taxon>
        <taxon>Pseudomonadota</taxon>
        <taxon>Alphaproteobacteria</taxon>
        <taxon>Hyphomicrobiales</taxon>
        <taxon>Rhizobiaceae</taxon>
        <taxon>Shinella</taxon>
    </lineage>
</organism>
<dbReference type="EMBL" id="JACHIK010000014">
    <property type="protein sequence ID" value="MBB5044169.1"/>
    <property type="molecule type" value="Genomic_DNA"/>
</dbReference>
<dbReference type="Proteomes" id="UP000535406">
    <property type="component" value="Unassembled WGS sequence"/>
</dbReference>
<evidence type="ECO:0000313" key="3">
    <source>
        <dbReference type="Proteomes" id="UP000535406"/>
    </source>
</evidence>